<accession>A0A1I4WT00</accession>
<comment type="caution">
    <text evidence="2">The sequence shown here is derived from an EMBL/GenBank/DDBJ whole genome shotgun (WGS) entry which is preliminary data.</text>
</comment>
<evidence type="ECO:0000313" key="3">
    <source>
        <dbReference type="Proteomes" id="UP000233491"/>
    </source>
</evidence>
<feature type="compositionally biased region" description="Polar residues" evidence="1">
    <location>
        <begin position="1"/>
        <end position="21"/>
    </location>
</feature>
<reference evidence="2 3" key="1">
    <citation type="submission" date="2017-12" db="EMBL/GenBank/DDBJ databases">
        <title>Anaerobic carbon monoxide metabolism by Pleomorphomonas carboxyditropha sp. nov., a new mesophilic hydrogenogenic carboxidotroph.</title>
        <authorList>
            <person name="Esquivel-Elizondo S."/>
            <person name="Krajmalnik-Brown R."/>
        </authorList>
    </citation>
    <scope>NUCLEOTIDE SEQUENCE [LARGE SCALE GENOMIC DNA]</scope>
    <source>
        <strain evidence="2 3">R5-392</strain>
    </source>
</reference>
<organism evidence="2 3">
    <name type="scientific">Pleomorphomonas diazotrophica</name>
    <dbReference type="NCBI Taxonomy" id="1166257"/>
    <lineage>
        <taxon>Bacteria</taxon>
        <taxon>Pseudomonadati</taxon>
        <taxon>Pseudomonadota</taxon>
        <taxon>Alphaproteobacteria</taxon>
        <taxon>Hyphomicrobiales</taxon>
        <taxon>Pleomorphomonadaceae</taxon>
        <taxon>Pleomorphomonas</taxon>
    </lineage>
</organism>
<sequence>MCLSSSTPKVEQYKTSAQAQEPDNGAVQTAAARRATERLRAGGNTILTGAKGVLESANTQKSVLLGV</sequence>
<feature type="region of interest" description="Disordered" evidence="1">
    <location>
        <begin position="1"/>
        <end position="32"/>
    </location>
</feature>
<dbReference type="AlphaFoldDB" id="A0A1I4WT00"/>
<dbReference type="EMBL" id="PJNW01000019">
    <property type="protein sequence ID" value="PKR87310.1"/>
    <property type="molecule type" value="Genomic_DNA"/>
</dbReference>
<dbReference type="Proteomes" id="UP000233491">
    <property type="component" value="Unassembled WGS sequence"/>
</dbReference>
<name>A0A1I4WT00_9HYPH</name>
<keyword evidence="3" id="KW-1185">Reference proteome</keyword>
<gene>
    <name evidence="2" type="ORF">CXZ10_19865</name>
</gene>
<protein>
    <submittedName>
        <fullName evidence="2">Uncharacterized protein</fullName>
    </submittedName>
</protein>
<dbReference type="RefSeq" id="WP_101291121.1">
    <property type="nucleotide sequence ID" value="NZ_FOUQ01000021.1"/>
</dbReference>
<evidence type="ECO:0000256" key="1">
    <source>
        <dbReference type="SAM" id="MobiDB-lite"/>
    </source>
</evidence>
<proteinExistence type="predicted"/>
<evidence type="ECO:0000313" key="2">
    <source>
        <dbReference type="EMBL" id="PKR87310.1"/>
    </source>
</evidence>